<name>A0A9E7I8D1_9LILI</name>
<organism evidence="1 2">
    <name type="scientific">Musa troglodytarum</name>
    <name type="common">fe'i banana</name>
    <dbReference type="NCBI Taxonomy" id="320322"/>
    <lineage>
        <taxon>Eukaryota</taxon>
        <taxon>Viridiplantae</taxon>
        <taxon>Streptophyta</taxon>
        <taxon>Embryophyta</taxon>
        <taxon>Tracheophyta</taxon>
        <taxon>Spermatophyta</taxon>
        <taxon>Magnoliopsida</taxon>
        <taxon>Liliopsida</taxon>
        <taxon>Zingiberales</taxon>
        <taxon>Musaceae</taxon>
        <taxon>Musa</taxon>
    </lineage>
</organism>
<protein>
    <submittedName>
        <fullName evidence="1">Uncharacterized protein</fullName>
    </submittedName>
</protein>
<dbReference type="Proteomes" id="UP001055439">
    <property type="component" value="Chromosome 9"/>
</dbReference>
<evidence type="ECO:0000313" key="2">
    <source>
        <dbReference type="Proteomes" id="UP001055439"/>
    </source>
</evidence>
<keyword evidence="2" id="KW-1185">Reference proteome</keyword>
<accession>A0A9E7I8D1</accession>
<reference evidence="1" key="1">
    <citation type="submission" date="2022-05" db="EMBL/GenBank/DDBJ databases">
        <title>The Musa troglodytarum L. genome provides insights into the mechanism of non-climacteric behaviour and enrichment of carotenoids.</title>
        <authorList>
            <person name="Wang J."/>
        </authorList>
    </citation>
    <scope>NUCLEOTIDE SEQUENCE</scope>
    <source>
        <tissue evidence="1">Leaf</tissue>
    </source>
</reference>
<gene>
    <name evidence="1" type="ORF">MUK42_22262</name>
</gene>
<dbReference type="EMBL" id="CP097511">
    <property type="protein sequence ID" value="URE47201.1"/>
    <property type="molecule type" value="Genomic_DNA"/>
</dbReference>
<dbReference type="AlphaFoldDB" id="A0A9E7I8D1"/>
<proteinExistence type="predicted"/>
<evidence type="ECO:0000313" key="1">
    <source>
        <dbReference type="EMBL" id="URE47201.1"/>
    </source>
</evidence>
<sequence length="61" mass="6601">MLSTSNRSLPSAAPHALLTTTLLRLSTTNRKLEEHDLRKHISSAGGGVCLLQLLCTNKDSK</sequence>